<evidence type="ECO:0000256" key="1">
    <source>
        <dbReference type="ARBA" id="ARBA00004173"/>
    </source>
</evidence>
<sequence>MKFTQQLLFHESAISQLTRPWKKYRDGSLFYGVSKQGTKRLPLTTKQGNKNMYKGTRSSGIGKHTKYGEYVINWSKVRTFTVPKIMNTSLKPLVSSDVPELKHQFKNYPKGPIDINLYFDKLREYVRDGEVPSPASDIKCRIERG</sequence>
<dbReference type="PANTHER" id="PTHR21338:SF0">
    <property type="entry name" value="LARGE RIBOSOMAL SUBUNIT PROTEIN ML41"/>
    <property type="match status" value="1"/>
</dbReference>
<accession>I2H118</accession>
<evidence type="ECO:0000256" key="4">
    <source>
        <dbReference type="ARBA" id="ARBA00022980"/>
    </source>
</evidence>
<dbReference type="FunCoup" id="I2H118">
    <property type="interactions" value="159"/>
</dbReference>
<evidence type="ECO:0000256" key="6">
    <source>
        <dbReference type="ARBA" id="ARBA00023274"/>
    </source>
</evidence>
<dbReference type="GO" id="GO:0005762">
    <property type="term" value="C:mitochondrial large ribosomal subunit"/>
    <property type="evidence" value="ECO:0007669"/>
    <property type="project" value="EnsemblFungi"/>
</dbReference>
<dbReference type="Proteomes" id="UP000002866">
    <property type="component" value="Chromosome 3"/>
</dbReference>
<proteinExistence type="inferred from homology"/>
<dbReference type="Pfam" id="PF09809">
    <property type="entry name" value="MRP-L27"/>
    <property type="match status" value="1"/>
</dbReference>
<dbReference type="InParanoid" id="I2H118"/>
<evidence type="ECO:0000256" key="3">
    <source>
        <dbReference type="ARBA" id="ARBA00022946"/>
    </source>
</evidence>
<dbReference type="OMA" id="KHTKYGE"/>
<name>I2H118_HENB6</name>
<dbReference type="GO" id="GO:0006412">
    <property type="term" value="P:translation"/>
    <property type="evidence" value="ECO:0007669"/>
    <property type="project" value="TreeGrafter"/>
</dbReference>
<dbReference type="OrthoDB" id="408933at2759"/>
<evidence type="ECO:0000313" key="8">
    <source>
        <dbReference type="Proteomes" id="UP000002866"/>
    </source>
</evidence>
<dbReference type="HOGENOM" id="CLU_1778531_0_0_1"/>
<evidence type="ECO:0000256" key="5">
    <source>
        <dbReference type="ARBA" id="ARBA00023128"/>
    </source>
</evidence>
<dbReference type="KEGG" id="tbl:TBLA_0C02610"/>
<comment type="similarity">
    <text evidence="2">Belongs to the mitochondrion-specific ribosomal protein mL41 family.</text>
</comment>
<keyword evidence="5" id="KW-0496">Mitochondrion</keyword>
<keyword evidence="4" id="KW-0689">Ribosomal protein</keyword>
<evidence type="ECO:0000256" key="2">
    <source>
        <dbReference type="ARBA" id="ARBA00010152"/>
    </source>
</evidence>
<dbReference type="RefSeq" id="XP_004179589.1">
    <property type="nucleotide sequence ID" value="XM_004179541.1"/>
</dbReference>
<protein>
    <recommendedName>
        <fullName evidence="9">54S ribosomal protein L27, mitochondrial</fullName>
    </recommendedName>
</protein>
<keyword evidence="6" id="KW-0687">Ribonucleoprotein</keyword>
<dbReference type="InterPro" id="IPR019189">
    <property type="entry name" value="Ribosomal_mL41"/>
</dbReference>
<dbReference type="AlphaFoldDB" id="I2H118"/>
<reference evidence="7 8" key="1">
    <citation type="journal article" date="2011" name="Proc. Natl. Acad. Sci. U.S.A.">
        <title>Evolutionary erosion of yeast sex chromosomes by mating-type switching accidents.</title>
        <authorList>
            <person name="Gordon J.L."/>
            <person name="Armisen D."/>
            <person name="Proux-Wera E."/>
            <person name="Oheigeartaigh S.S."/>
            <person name="Byrne K.P."/>
            <person name="Wolfe K.H."/>
        </authorList>
    </citation>
    <scope>NUCLEOTIDE SEQUENCE [LARGE SCALE GENOMIC DNA]</scope>
    <source>
        <strain evidence="8">ATCC 34711 / CBS 6284 / DSM 70876 / NBRC 10599 / NRRL Y-10934 / UCD 77-7</strain>
    </source>
</reference>
<dbReference type="GeneID" id="14495050"/>
<dbReference type="PANTHER" id="PTHR21338">
    <property type="entry name" value="MITOCHONDRIAL RIBOSOMAL PROTEIN L41"/>
    <property type="match status" value="1"/>
</dbReference>
<comment type="subcellular location">
    <subcellularLocation>
        <location evidence="1">Mitochondrion</location>
    </subcellularLocation>
</comment>
<evidence type="ECO:0008006" key="9">
    <source>
        <dbReference type="Google" id="ProtNLM"/>
    </source>
</evidence>
<keyword evidence="8" id="KW-1185">Reference proteome</keyword>
<dbReference type="EMBL" id="HE806318">
    <property type="protein sequence ID" value="CCH60070.1"/>
    <property type="molecule type" value="Genomic_DNA"/>
</dbReference>
<dbReference type="GO" id="GO:0003735">
    <property type="term" value="F:structural constituent of ribosome"/>
    <property type="evidence" value="ECO:0007669"/>
    <property type="project" value="EnsemblFungi"/>
</dbReference>
<keyword evidence="3" id="KW-0809">Transit peptide</keyword>
<dbReference type="eggNOG" id="KOG4756">
    <property type="taxonomic scope" value="Eukaryota"/>
</dbReference>
<evidence type="ECO:0000313" key="7">
    <source>
        <dbReference type="EMBL" id="CCH60070.1"/>
    </source>
</evidence>
<dbReference type="STRING" id="1071380.I2H118"/>
<gene>
    <name evidence="7" type="primary">TBLA0C02610</name>
    <name evidence="7" type="ORF">TBLA_0C02610</name>
</gene>
<organism evidence="7 8">
    <name type="scientific">Henningerozyma blattae (strain ATCC 34711 / CBS 6284 / DSM 70876 / NBRC 10599 / NRRL Y-10934 / UCD 77-7)</name>
    <name type="common">Yeast</name>
    <name type="synonym">Tetrapisispora blattae</name>
    <dbReference type="NCBI Taxonomy" id="1071380"/>
    <lineage>
        <taxon>Eukaryota</taxon>
        <taxon>Fungi</taxon>
        <taxon>Dikarya</taxon>
        <taxon>Ascomycota</taxon>
        <taxon>Saccharomycotina</taxon>
        <taxon>Saccharomycetes</taxon>
        <taxon>Saccharomycetales</taxon>
        <taxon>Saccharomycetaceae</taxon>
        <taxon>Henningerozyma</taxon>
    </lineage>
</organism>